<keyword evidence="3" id="KW-1185">Reference proteome</keyword>
<reference evidence="2 3" key="1">
    <citation type="submission" date="2018-08" db="EMBL/GenBank/DDBJ databases">
        <title>Lysobacter sp. zong2l5, whole genome shotgun sequence.</title>
        <authorList>
            <person name="Zhang X."/>
            <person name="Feng G."/>
            <person name="Zhu H."/>
        </authorList>
    </citation>
    <scope>NUCLEOTIDE SEQUENCE [LARGE SCALE GENOMIC DNA]</scope>
    <source>
        <strain evidence="3">zong2l5</strain>
    </source>
</reference>
<gene>
    <name evidence="2" type="ORF">DX914_15375</name>
</gene>
<keyword evidence="1" id="KW-1133">Transmembrane helix</keyword>
<accession>A0A371JXJ3</accession>
<dbReference type="AlphaFoldDB" id="A0A371JXJ3"/>
<dbReference type="RefSeq" id="WP_115860349.1">
    <property type="nucleotide sequence ID" value="NZ_QTSU01000003.1"/>
</dbReference>
<comment type="caution">
    <text evidence="2">The sequence shown here is derived from an EMBL/GenBank/DDBJ whole genome shotgun (WGS) entry which is preliminary data.</text>
</comment>
<feature type="transmembrane region" description="Helical" evidence="1">
    <location>
        <begin position="134"/>
        <end position="154"/>
    </location>
</feature>
<evidence type="ECO:0000313" key="2">
    <source>
        <dbReference type="EMBL" id="RDZ26385.1"/>
    </source>
</evidence>
<proteinExistence type="predicted"/>
<organism evidence="2 3">
    <name type="scientific">Lysobacter silvisoli</name>
    <dbReference type="NCBI Taxonomy" id="2293254"/>
    <lineage>
        <taxon>Bacteria</taxon>
        <taxon>Pseudomonadati</taxon>
        <taxon>Pseudomonadota</taxon>
        <taxon>Gammaproteobacteria</taxon>
        <taxon>Lysobacterales</taxon>
        <taxon>Lysobacteraceae</taxon>
        <taxon>Lysobacter</taxon>
    </lineage>
</organism>
<feature type="transmembrane region" description="Helical" evidence="1">
    <location>
        <begin position="174"/>
        <end position="196"/>
    </location>
</feature>
<dbReference type="OrthoDB" id="6023795at2"/>
<evidence type="ECO:0000256" key="1">
    <source>
        <dbReference type="SAM" id="Phobius"/>
    </source>
</evidence>
<name>A0A371JXJ3_9GAMM</name>
<evidence type="ECO:0000313" key="3">
    <source>
        <dbReference type="Proteomes" id="UP000264492"/>
    </source>
</evidence>
<protein>
    <submittedName>
        <fullName evidence="2">Ketosynthase</fullName>
    </submittedName>
</protein>
<feature type="transmembrane region" description="Helical" evidence="1">
    <location>
        <begin position="54"/>
        <end position="72"/>
    </location>
</feature>
<sequence>MTAAVLRLLLAVAYPLLAHWASHDGGGWPAVLALVDLALIVQVDGLLALRAGPWALFAAIVAGLAALADTVYPQLLLLTPPVLFTAALAWWFGRSLRAPREGLITRIVAALDGCAPAQLPADVYRYSRRLTAAWAWLLGGLALANAALATIAVPGGVLARLGQAPPVAITQDQWSWFANLLNYGIVGGFFIGEYLWRQRRFRDRPYTGFFDFLRKMAKLGPAFWRGLFD</sequence>
<keyword evidence="1" id="KW-0472">Membrane</keyword>
<dbReference type="EMBL" id="QTSU01000003">
    <property type="protein sequence ID" value="RDZ26385.1"/>
    <property type="molecule type" value="Genomic_DNA"/>
</dbReference>
<keyword evidence="1" id="KW-0812">Transmembrane</keyword>
<dbReference type="Proteomes" id="UP000264492">
    <property type="component" value="Unassembled WGS sequence"/>
</dbReference>
<feature type="transmembrane region" description="Helical" evidence="1">
    <location>
        <begin position="78"/>
        <end position="96"/>
    </location>
</feature>